<comment type="similarity">
    <text evidence="1">Belongs to the 4-hydroxybenzoyl-CoA thioesterase family.</text>
</comment>
<reference evidence="3" key="1">
    <citation type="submission" date="2024-07" db="EMBL/GenBank/DDBJ databases">
        <title>Identification and characteristics of an arsenic-resistant bacterial isolate, which belongs to a novel species.</title>
        <authorList>
            <person name="Juszczyk A."/>
            <person name="Kowalczyk A."/>
            <person name="Was K."/>
            <person name="Kosowicz W."/>
            <person name="Budzyn A."/>
            <person name="Latowski D."/>
        </authorList>
    </citation>
    <scope>NUCLEOTIDE SEQUENCE</scope>
    <source>
        <strain evidence="3">As8PL</strain>
    </source>
</reference>
<protein>
    <submittedName>
        <fullName evidence="3">Acyl-CoA thioesterase</fullName>
        <ecNumber evidence="3">3.1.2.-</ecNumber>
    </submittedName>
</protein>
<dbReference type="InterPro" id="IPR006684">
    <property type="entry name" value="YbgC/YbaW"/>
</dbReference>
<dbReference type="Gene3D" id="3.10.129.10">
    <property type="entry name" value="Hotdog Thioesterase"/>
    <property type="match status" value="1"/>
</dbReference>
<proteinExistence type="inferred from homology"/>
<dbReference type="AlphaFoldDB" id="A0AB39BQG1"/>
<dbReference type="EC" id="3.1.2.-" evidence="3"/>
<evidence type="ECO:0000313" key="3">
    <source>
        <dbReference type="EMBL" id="XDI36127.1"/>
    </source>
</evidence>
<keyword evidence="2 3" id="KW-0378">Hydrolase</keyword>
<dbReference type="PIRSF" id="PIRSF003230">
    <property type="entry name" value="YbgC"/>
    <property type="match status" value="1"/>
</dbReference>
<organism evidence="3">
    <name type="scientific">Alkalihalophilus sp. As8PL</name>
    <dbReference type="NCBI Taxonomy" id="3237103"/>
    <lineage>
        <taxon>Bacteria</taxon>
        <taxon>Bacillati</taxon>
        <taxon>Bacillota</taxon>
        <taxon>Bacilli</taxon>
        <taxon>Bacillales</taxon>
        <taxon>Bacillaceae</taxon>
        <taxon>Alkalihalophilus</taxon>
    </lineage>
</organism>
<dbReference type="RefSeq" id="WP_047973505.1">
    <property type="nucleotide sequence ID" value="NZ_CP162551.1"/>
</dbReference>
<dbReference type="PANTHER" id="PTHR31793:SF24">
    <property type="entry name" value="LONG-CHAIN ACYL-COA THIOESTERASE FADM"/>
    <property type="match status" value="1"/>
</dbReference>
<dbReference type="GO" id="GO:0047617">
    <property type="term" value="F:fatty acyl-CoA hydrolase activity"/>
    <property type="evidence" value="ECO:0007669"/>
    <property type="project" value="TreeGrafter"/>
</dbReference>
<gene>
    <name evidence="3" type="ORF">AB3N04_15660</name>
</gene>
<dbReference type="Pfam" id="PF13279">
    <property type="entry name" value="4HBT_2"/>
    <property type="match status" value="1"/>
</dbReference>
<accession>A0AB39BQG1</accession>
<dbReference type="SUPFAM" id="SSF54637">
    <property type="entry name" value="Thioesterase/thiol ester dehydrase-isomerase"/>
    <property type="match status" value="1"/>
</dbReference>
<dbReference type="EMBL" id="CP162551">
    <property type="protein sequence ID" value="XDI36127.1"/>
    <property type="molecule type" value="Genomic_DNA"/>
</dbReference>
<dbReference type="PANTHER" id="PTHR31793">
    <property type="entry name" value="4-HYDROXYBENZOYL-COA THIOESTERASE FAMILY MEMBER"/>
    <property type="match status" value="1"/>
</dbReference>
<evidence type="ECO:0000256" key="2">
    <source>
        <dbReference type="ARBA" id="ARBA00022801"/>
    </source>
</evidence>
<sequence>MRLPTYISDFERWKEGFTFSKAIRVRFSETDAFGHVNNKNALVYFEDARLEYFSSLGLMQKWASQDFETMIVAADLQCDYVRQIKFDEMLSVYVKVEKLGNSSLDLHYLVENQLGEVCLTGRGTIVQVGKESGSAVPWNEEMRQALNGHVISEL</sequence>
<dbReference type="InterPro" id="IPR050563">
    <property type="entry name" value="4-hydroxybenzoyl-CoA_TE"/>
</dbReference>
<dbReference type="CDD" id="cd00586">
    <property type="entry name" value="4HBT"/>
    <property type="match status" value="1"/>
</dbReference>
<name>A0AB39BQG1_9BACI</name>
<evidence type="ECO:0000256" key="1">
    <source>
        <dbReference type="ARBA" id="ARBA00005953"/>
    </source>
</evidence>
<dbReference type="InterPro" id="IPR029069">
    <property type="entry name" value="HotDog_dom_sf"/>
</dbReference>